<evidence type="ECO:0000313" key="5">
    <source>
        <dbReference type="Proteomes" id="UP000748756"/>
    </source>
</evidence>
<sequence>MAQAPEQGDFAEKFKNYRQHIVCPSCTELGRYHSDGTKGPERRFTCAGTLVNTKGQEVKCNKHILEAAMEVLLDEVVANLNNKNTNTNNCSTGYSAGPSSPAATATINATTATVSAATYEDCGSLLPEVHPASTSARHAFMDQKILSDVHVIQTYKDIEVPLKETLEKYGGDSLFYLRLDLFPAWLKSHSMSTGINMYFSSARSNGDTNKRCDDFSKLSTVFPPGTEFSMTHMCEHWNLWPEVTKEDLKANAGKPRRIYGPEYPPGKTFRPSTSGGFGCQGSISSDVQWVRLVNNGPLIGLCTVKYKYCYKPALGTRRRLFLVRTKAATEAPPPSSRRSSFGGESYGGMFGFGGLGDGARSDSGGDFGSDSDDSSVWDAFQRKGLAQETLGSFAKSIASRHPSLASKGVSSSSSSSSCSALPQHPSASSSTTESITSASISGSSSESYSSAAPSTLRLASGAPASSSSFKSSTSSVLPGSTFSTSTTSRPTPTTSTTTTPQQASAPTATSTPSVPPSLIAKLGEYGFTPAAIPPTVLTKFITMTSAGIPISSDLMEFLREKLSPEGSPAATGTAALSFGPAASSSSTGPSISPSSSSKTNIPQPPSTTTPAPSDLQSLVTLLAANGLRPSSVHPTILSEFVRMTLLGIPIPDHILKKCVDMNTKTLASPKASAPISSVPPTLASSAGSSTVTGPRAATTTASTSGSFRSSAQPLVPTSSALTSPKTPAPAGLSVPVMIAAARTSLSTPHTQVVSVSTAQQPITIDDDDPAEEAIEQIVHVMAAGPTISVKVHGTVDEVVDTIDSLVRKATMEAT</sequence>
<feature type="region of interest" description="Disordered" evidence="3">
    <location>
        <begin position="459"/>
        <end position="515"/>
    </location>
</feature>
<proteinExistence type="predicted"/>
<gene>
    <name evidence="4" type="ORF">BG015_004575</name>
</gene>
<comment type="caution">
    <text evidence="4">The sequence shown here is derived from an EMBL/GenBank/DDBJ whole genome shotgun (WGS) entry which is preliminary data.</text>
</comment>
<organism evidence="4 5">
    <name type="scientific">Linnemannia schmuckeri</name>
    <dbReference type="NCBI Taxonomy" id="64567"/>
    <lineage>
        <taxon>Eukaryota</taxon>
        <taxon>Fungi</taxon>
        <taxon>Fungi incertae sedis</taxon>
        <taxon>Mucoromycota</taxon>
        <taxon>Mortierellomycotina</taxon>
        <taxon>Mortierellomycetes</taxon>
        <taxon>Mortierellales</taxon>
        <taxon>Mortierellaceae</taxon>
        <taxon>Linnemannia</taxon>
    </lineage>
</organism>
<dbReference type="OrthoDB" id="2435151at2759"/>
<protein>
    <submittedName>
        <fullName evidence="4">Uncharacterized protein</fullName>
    </submittedName>
</protein>
<dbReference type="PANTHER" id="PTHR23301">
    <property type="entry name" value="CHITIN BINDING PERITROPHIN-A"/>
    <property type="match status" value="1"/>
</dbReference>
<feature type="region of interest" description="Disordered" evidence="3">
    <location>
        <begin position="564"/>
        <end position="613"/>
    </location>
</feature>
<evidence type="ECO:0000256" key="3">
    <source>
        <dbReference type="SAM" id="MobiDB-lite"/>
    </source>
</evidence>
<feature type="compositionally biased region" description="Low complexity" evidence="3">
    <location>
        <begin position="574"/>
        <end position="597"/>
    </location>
</feature>
<keyword evidence="1" id="KW-0147">Chitin-binding</keyword>
<dbReference type="PANTHER" id="PTHR23301:SF0">
    <property type="entry name" value="CHITIN-BINDING TYPE-2 DOMAIN-CONTAINING PROTEIN-RELATED"/>
    <property type="match status" value="1"/>
</dbReference>
<name>A0A9P5RAW7_9FUNG</name>
<accession>A0A9P5RAW7</accession>
<evidence type="ECO:0000256" key="1">
    <source>
        <dbReference type="ARBA" id="ARBA00022669"/>
    </source>
</evidence>
<feature type="compositionally biased region" description="Low complexity" evidence="3">
    <location>
        <begin position="692"/>
        <end position="711"/>
    </location>
</feature>
<dbReference type="EMBL" id="JAAAUQ010002143">
    <property type="protein sequence ID" value="KAF9127226.1"/>
    <property type="molecule type" value="Genomic_DNA"/>
</dbReference>
<feature type="region of interest" description="Disordered" evidence="3">
    <location>
        <begin position="404"/>
        <end position="447"/>
    </location>
</feature>
<feature type="compositionally biased region" description="Polar residues" evidence="3">
    <location>
        <begin position="674"/>
        <end position="691"/>
    </location>
</feature>
<feature type="non-terminal residue" evidence="4">
    <location>
        <position position="1"/>
    </location>
</feature>
<dbReference type="InterPro" id="IPR051940">
    <property type="entry name" value="Chitin_bind-dev_reg"/>
</dbReference>
<dbReference type="Proteomes" id="UP000748756">
    <property type="component" value="Unassembled WGS sequence"/>
</dbReference>
<reference evidence="4" key="1">
    <citation type="journal article" date="2020" name="Fungal Divers.">
        <title>Resolving the Mortierellaceae phylogeny through synthesis of multi-gene phylogenetics and phylogenomics.</title>
        <authorList>
            <person name="Vandepol N."/>
            <person name="Liber J."/>
            <person name="Desiro A."/>
            <person name="Na H."/>
            <person name="Kennedy M."/>
            <person name="Barry K."/>
            <person name="Grigoriev I.V."/>
            <person name="Miller A.N."/>
            <person name="O'Donnell K."/>
            <person name="Stajich J.E."/>
            <person name="Bonito G."/>
        </authorList>
    </citation>
    <scope>NUCLEOTIDE SEQUENCE</scope>
    <source>
        <strain evidence="4">NRRL 6426</strain>
    </source>
</reference>
<evidence type="ECO:0000313" key="4">
    <source>
        <dbReference type="EMBL" id="KAF9127226.1"/>
    </source>
</evidence>
<dbReference type="AlphaFoldDB" id="A0A9P5RAW7"/>
<keyword evidence="2" id="KW-1015">Disulfide bond</keyword>
<feature type="region of interest" description="Disordered" evidence="3">
    <location>
        <begin position="670"/>
        <end position="727"/>
    </location>
</feature>
<keyword evidence="5" id="KW-1185">Reference proteome</keyword>
<dbReference type="GO" id="GO:0008061">
    <property type="term" value="F:chitin binding"/>
    <property type="evidence" value="ECO:0007669"/>
    <property type="project" value="UniProtKB-KW"/>
</dbReference>
<evidence type="ECO:0000256" key="2">
    <source>
        <dbReference type="ARBA" id="ARBA00023157"/>
    </source>
</evidence>
<feature type="compositionally biased region" description="Low complexity" evidence="3">
    <location>
        <begin position="459"/>
        <end position="512"/>
    </location>
</feature>
<feature type="compositionally biased region" description="Polar residues" evidence="3">
    <location>
        <begin position="715"/>
        <end position="725"/>
    </location>
</feature>